<feature type="transmembrane region" description="Helical" evidence="7">
    <location>
        <begin position="115"/>
        <end position="135"/>
    </location>
</feature>
<reference evidence="8" key="1">
    <citation type="submission" date="2016-09" db="EMBL/GenBank/DDBJ databases">
        <authorList>
            <person name="Capua I."/>
            <person name="De Benedictis P."/>
            <person name="Joannis T."/>
            <person name="Lombin L.H."/>
            <person name="Cattoli G."/>
        </authorList>
    </citation>
    <scope>NUCLEOTIDE SEQUENCE</scope>
    <source>
        <strain evidence="8">B9</strain>
    </source>
</reference>
<evidence type="ECO:0000256" key="7">
    <source>
        <dbReference type="SAM" id="Phobius"/>
    </source>
</evidence>
<keyword evidence="2" id="KW-0813">Transport</keyword>
<evidence type="ECO:0000256" key="2">
    <source>
        <dbReference type="ARBA" id="ARBA00022448"/>
    </source>
</evidence>
<keyword evidence="5 7" id="KW-1133">Transmembrane helix</keyword>
<evidence type="ECO:0000256" key="4">
    <source>
        <dbReference type="ARBA" id="ARBA00022692"/>
    </source>
</evidence>
<keyword evidence="4 7" id="KW-0812">Transmembrane</keyword>
<protein>
    <submittedName>
        <fullName evidence="8">Major facilitator superfamily protein (Modular protein)</fullName>
    </submittedName>
</protein>
<proteinExistence type="predicted"/>
<dbReference type="InterPro" id="IPR036259">
    <property type="entry name" value="MFS_trans_sf"/>
</dbReference>
<feature type="transmembrane region" description="Helical" evidence="7">
    <location>
        <begin position="87"/>
        <end position="109"/>
    </location>
</feature>
<dbReference type="AlphaFoldDB" id="A0A1K0ISJ7"/>
<dbReference type="GO" id="GO:0005886">
    <property type="term" value="C:plasma membrane"/>
    <property type="evidence" value="ECO:0007669"/>
    <property type="project" value="UniProtKB-SubCell"/>
</dbReference>
<dbReference type="EMBL" id="FMSH01000175">
    <property type="protein sequence ID" value="SCU75904.1"/>
    <property type="molecule type" value="Genomic_DNA"/>
</dbReference>
<dbReference type="SUPFAM" id="SSF103473">
    <property type="entry name" value="MFS general substrate transporter"/>
    <property type="match status" value="1"/>
</dbReference>
<feature type="transmembrane region" description="Helical" evidence="7">
    <location>
        <begin position="53"/>
        <end position="75"/>
    </location>
</feature>
<dbReference type="PANTHER" id="PTHR23513">
    <property type="entry name" value="INTEGRAL MEMBRANE EFFLUX PROTEIN-RELATED"/>
    <property type="match status" value="1"/>
</dbReference>
<gene>
    <name evidence="8" type="ORF">CNECB9_2560005</name>
</gene>
<dbReference type="Gene3D" id="1.20.1250.20">
    <property type="entry name" value="MFS general substrate transporter like domains"/>
    <property type="match status" value="1"/>
</dbReference>
<keyword evidence="3" id="KW-1003">Cell membrane</keyword>
<dbReference type="RefSeq" id="WP_340524859.1">
    <property type="nucleotide sequence ID" value="NZ_FMSH01000175.1"/>
</dbReference>
<feature type="transmembrane region" description="Helical" evidence="7">
    <location>
        <begin position="369"/>
        <end position="394"/>
    </location>
</feature>
<name>A0A1K0ISJ7_CUPNE</name>
<evidence type="ECO:0000313" key="8">
    <source>
        <dbReference type="EMBL" id="SCU75904.1"/>
    </source>
</evidence>
<evidence type="ECO:0000256" key="6">
    <source>
        <dbReference type="ARBA" id="ARBA00023136"/>
    </source>
</evidence>
<feature type="transmembrane region" description="Helical" evidence="7">
    <location>
        <begin position="400"/>
        <end position="419"/>
    </location>
</feature>
<evidence type="ECO:0000256" key="1">
    <source>
        <dbReference type="ARBA" id="ARBA00004651"/>
    </source>
</evidence>
<comment type="subcellular location">
    <subcellularLocation>
        <location evidence="1">Cell membrane</location>
        <topology evidence="1">Multi-pass membrane protein</topology>
    </subcellularLocation>
</comment>
<sequence length="434" mass="46099">MSEASQGEHFTETKFPLAYNNFRLVWAGQFVSLVGSSAHTVAISFFLKEATQSGSFVGIALFCCGVAALLCLPLSGVVADRINRKSIVMLCDTVNACVTLALAFAFHWAPRSLGSWLPVLAVLCSLTIAVSSAFFRPAFGAMLPDLVPRAALAPANALYKTGARSGDLLGNMLGGWAYGLVGPGALFLANSLSYFLAVRCVSCVRPNELFAPQRRSNRSTVGIAGLVTEFLQGVGTLASIPGGRQFLSMALVINFFATPILVLMPFHASGVLRASVPMYGLLMAALSMGVLIGYLMAAKVPVPRLNQTRVVVFIISFMCGCFLLFSRTGNFTLASLLLFAAGVANGYWSIFFETTLQRVIPRGALGRVYACYGLLSGGLVPLASLVGGVVLDILAGDTRGLFTVCALVMTVYPIFLLTCKGFSSFFESLESESN</sequence>
<dbReference type="PANTHER" id="PTHR23513:SF11">
    <property type="entry name" value="STAPHYLOFERRIN A TRANSPORTER"/>
    <property type="match status" value="1"/>
</dbReference>
<organism evidence="8">
    <name type="scientific">Cupriavidus necator</name>
    <name type="common">Alcaligenes eutrophus</name>
    <name type="synonym">Ralstonia eutropha</name>
    <dbReference type="NCBI Taxonomy" id="106590"/>
    <lineage>
        <taxon>Bacteria</taxon>
        <taxon>Pseudomonadati</taxon>
        <taxon>Pseudomonadota</taxon>
        <taxon>Betaproteobacteria</taxon>
        <taxon>Burkholderiales</taxon>
        <taxon>Burkholderiaceae</taxon>
        <taxon>Cupriavidus</taxon>
    </lineage>
</organism>
<dbReference type="InterPro" id="IPR010290">
    <property type="entry name" value="TM_effector"/>
</dbReference>
<feature type="transmembrane region" description="Helical" evidence="7">
    <location>
        <begin position="331"/>
        <end position="348"/>
    </location>
</feature>
<keyword evidence="6 7" id="KW-0472">Membrane</keyword>
<evidence type="ECO:0000256" key="5">
    <source>
        <dbReference type="ARBA" id="ARBA00022989"/>
    </source>
</evidence>
<feature type="transmembrane region" description="Helical" evidence="7">
    <location>
        <begin position="246"/>
        <end position="266"/>
    </location>
</feature>
<feature type="transmembrane region" description="Helical" evidence="7">
    <location>
        <begin position="309"/>
        <end position="325"/>
    </location>
</feature>
<evidence type="ECO:0000256" key="3">
    <source>
        <dbReference type="ARBA" id="ARBA00022475"/>
    </source>
</evidence>
<dbReference type="CDD" id="cd06173">
    <property type="entry name" value="MFS_MefA_like"/>
    <property type="match status" value="1"/>
</dbReference>
<accession>A0A1K0ISJ7</accession>
<feature type="transmembrane region" description="Helical" evidence="7">
    <location>
        <begin position="24"/>
        <end position="47"/>
    </location>
</feature>
<dbReference type="Pfam" id="PF05977">
    <property type="entry name" value="MFS_3"/>
    <property type="match status" value="1"/>
</dbReference>
<feature type="transmembrane region" description="Helical" evidence="7">
    <location>
        <begin position="278"/>
        <end position="297"/>
    </location>
</feature>